<dbReference type="Pfam" id="PF00089">
    <property type="entry name" value="Trypsin"/>
    <property type="match status" value="1"/>
</dbReference>
<keyword evidence="2" id="KW-0732">Signal</keyword>
<dbReference type="SUPFAM" id="SSF50494">
    <property type="entry name" value="Trypsin-like serine proteases"/>
    <property type="match status" value="1"/>
</dbReference>
<protein>
    <submittedName>
        <fullName evidence="4">Serine protease</fullName>
    </submittedName>
</protein>
<dbReference type="OrthoDB" id="267336at2"/>
<feature type="signal peptide" evidence="2">
    <location>
        <begin position="1"/>
        <end position="22"/>
    </location>
</feature>
<dbReference type="AlphaFoldDB" id="A0A6L3SNU1"/>
<organism evidence="4 5">
    <name type="scientific">Methylobacterium soli</name>
    <dbReference type="NCBI Taxonomy" id="553447"/>
    <lineage>
        <taxon>Bacteria</taxon>
        <taxon>Pseudomonadati</taxon>
        <taxon>Pseudomonadota</taxon>
        <taxon>Alphaproteobacteria</taxon>
        <taxon>Hyphomicrobiales</taxon>
        <taxon>Methylobacteriaceae</taxon>
        <taxon>Methylobacterium</taxon>
    </lineage>
</organism>
<gene>
    <name evidence="4" type="ORF">F6X53_30475</name>
</gene>
<dbReference type="SMART" id="SM00020">
    <property type="entry name" value="Tryp_SPc"/>
    <property type="match status" value="1"/>
</dbReference>
<evidence type="ECO:0000259" key="3">
    <source>
        <dbReference type="PROSITE" id="PS50240"/>
    </source>
</evidence>
<dbReference type="GO" id="GO:0006508">
    <property type="term" value="P:proteolysis"/>
    <property type="evidence" value="ECO:0007669"/>
    <property type="project" value="UniProtKB-KW"/>
</dbReference>
<dbReference type="InterPro" id="IPR009003">
    <property type="entry name" value="Peptidase_S1_PA"/>
</dbReference>
<proteinExistence type="predicted"/>
<dbReference type="InterPro" id="IPR043504">
    <property type="entry name" value="Peptidase_S1_PA_chymotrypsin"/>
</dbReference>
<reference evidence="4 5" key="1">
    <citation type="submission" date="2019-09" db="EMBL/GenBank/DDBJ databases">
        <title>YIM 48816 draft genome.</title>
        <authorList>
            <person name="Jiang L."/>
        </authorList>
    </citation>
    <scope>NUCLEOTIDE SEQUENCE [LARGE SCALE GENOMIC DNA]</scope>
    <source>
        <strain evidence="4 5">YIM 48816</strain>
    </source>
</reference>
<comment type="caution">
    <text evidence="4">The sequence shown here is derived from an EMBL/GenBank/DDBJ whole genome shotgun (WGS) entry which is preliminary data.</text>
</comment>
<keyword evidence="4" id="KW-0645">Protease</keyword>
<dbReference type="Gene3D" id="2.40.10.10">
    <property type="entry name" value="Trypsin-like serine proteases"/>
    <property type="match status" value="1"/>
</dbReference>
<accession>A0A6L3SNU1</accession>
<evidence type="ECO:0000256" key="2">
    <source>
        <dbReference type="SAM" id="SignalP"/>
    </source>
</evidence>
<keyword evidence="4" id="KW-0378">Hydrolase</keyword>
<sequence length="312" mass="33654">MALRILVATLFLVFSFARQAQAADFLGDIIRNAIKSPNIARELDKLNAPALGNKQLQMNSKSQNSERPTSPTVNGRSQLAPIEAYPWVVAITNGPSADNAYYCAGVAIAEDWIATTAYCAANFHQRSGSVLVGEADFRKAKSSAVDKVVIHPEWNQLSHTAEIALLRLSPSPNLKLVPLIFGQGRSARERVGAVGQVLGWGYTNLEADPASLYLLKLLPTRILSEEVCSSPSFYSEARFEGQFCAQSLDRLQEACVGFGGSPLVLNNSDGQRYLAGLVGWGEGCPPSSTKPTVYVDVSAYSDWIRNTTGGAK</sequence>
<dbReference type="InterPro" id="IPR051333">
    <property type="entry name" value="CLIP_Serine_Protease"/>
</dbReference>
<dbReference type="Proteomes" id="UP000474159">
    <property type="component" value="Unassembled WGS sequence"/>
</dbReference>
<dbReference type="EMBL" id="VZZK01000068">
    <property type="protein sequence ID" value="KAB1070133.1"/>
    <property type="molecule type" value="Genomic_DNA"/>
</dbReference>
<feature type="chain" id="PRO_5026892117" evidence="2">
    <location>
        <begin position="23"/>
        <end position="312"/>
    </location>
</feature>
<name>A0A6L3SNU1_9HYPH</name>
<keyword evidence="5" id="KW-1185">Reference proteome</keyword>
<dbReference type="PRINTS" id="PR00722">
    <property type="entry name" value="CHYMOTRYPSIN"/>
</dbReference>
<evidence type="ECO:0000256" key="1">
    <source>
        <dbReference type="SAM" id="MobiDB-lite"/>
    </source>
</evidence>
<dbReference type="PANTHER" id="PTHR24260">
    <property type="match status" value="1"/>
</dbReference>
<dbReference type="PANTHER" id="PTHR24260:SF132">
    <property type="entry name" value="PEPTIDASE S1 DOMAIN-CONTAINING PROTEIN"/>
    <property type="match status" value="1"/>
</dbReference>
<feature type="region of interest" description="Disordered" evidence="1">
    <location>
        <begin position="57"/>
        <end position="76"/>
    </location>
</feature>
<evidence type="ECO:0000313" key="4">
    <source>
        <dbReference type="EMBL" id="KAB1070133.1"/>
    </source>
</evidence>
<dbReference type="InterPro" id="IPR001254">
    <property type="entry name" value="Trypsin_dom"/>
</dbReference>
<dbReference type="PROSITE" id="PS50240">
    <property type="entry name" value="TRYPSIN_DOM"/>
    <property type="match status" value="1"/>
</dbReference>
<evidence type="ECO:0000313" key="5">
    <source>
        <dbReference type="Proteomes" id="UP000474159"/>
    </source>
</evidence>
<dbReference type="RefSeq" id="WP_151005426.1">
    <property type="nucleotide sequence ID" value="NZ_BPQY01000323.1"/>
</dbReference>
<dbReference type="InterPro" id="IPR001314">
    <property type="entry name" value="Peptidase_S1A"/>
</dbReference>
<dbReference type="CDD" id="cd00190">
    <property type="entry name" value="Tryp_SPc"/>
    <property type="match status" value="1"/>
</dbReference>
<dbReference type="GO" id="GO:0004252">
    <property type="term" value="F:serine-type endopeptidase activity"/>
    <property type="evidence" value="ECO:0007669"/>
    <property type="project" value="InterPro"/>
</dbReference>
<feature type="domain" description="Peptidase S1" evidence="3">
    <location>
        <begin position="72"/>
        <end position="309"/>
    </location>
</feature>